<gene>
    <name evidence="1" type="ORF">CC78DRAFT_474845</name>
</gene>
<feature type="non-terminal residue" evidence="1">
    <location>
        <position position="1"/>
    </location>
</feature>
<organism evidence="1 2">
    <name type="scientific">Lojkania enalia</name>
    <dbReference type="NCBI Taxonomy" id="147567"/>
    <lineage>
        <taxon>Eukaryota</taxon>
        <taxon>Fungi</taxon>
        <taxon>Dikarya</taxon>
        <taxon>Ascomycota</taxon>
        <taxon>Pezizomycotina</taxon>
        <taxon>Dothideomycetes</taxon>
        <taxon>Pleosporomycetidae</taxon>
        <taxon>Pleosporales</taxon>
        <taxon>Pleosporales incertae sedis</taxon>
        <taxon>Lojkania</taxon>
    </lineage>
</organism>
<evidence type="ECO:0000313" key="1">
    <source>
        <dbReference type="EMBL" id="KAF2259708.1"/>
    </source>
</evidence>
<dbReference type="Proteomes" id="UP000800093">
    <property type="component" value="Unassembled WGS sequence"/>
</dbReference>
<evidence type="ECO:0000313" key="2">
    <source>
        <dbReference type="Proteomes" id="UP000800093"/>
    </source>
</evidence>
<dbReference type="EMBL" id="ML986702">
    <property type="protein sequence ID" value="KAF2259708.1"/>
    <property type="molecule type" value="Genomic_DNA"/>
</dbReference>
<sequence length="70" mass="8153">KWLEAHGLLESWKQLFIRRLYRGFPTGEYMNGSECQTLLPHIGSAATWQLEEESLVAEWAVFLCRAAWRA</sequence>
<name>A0A9P4MZP4_9PLEO</name>
<keyword evidence="2" id="KW-1185">Reference proteome</keyword>
<proteinExistence type="predicted"/>
<reference evidence="2" key="1">
    <citation type="journal article" date="2020" name="Stud. Mycol.">
        <title>101 Dothideomycetes genomes: A test case for predicting lifestyles and emergence of pathogens.</title>
        <authorList>
            <person name="Haridas S."/>
            <person name="Albert R."/>
            <person name="Binder M."/>
            <person name="Bloem J."/>
            <person name="LaButti K."/>
            <person name="Salamov A."/>
            <person name="Andreopoulos B."/>
            <person name="Baker S."/>
            <person name="Barry K."/>
            <person name="Bills G."/>
            <person name="Bluhm B."/>
            <person name="Cannon C."/>
            <person name="Castanera R."/>
            <person name="Culley D."/>
            <person name="Daum C."/>
            <person name="Ezra D."/>
            <person name="Gonzalez J."/>
            <person name="Henrissat B."/>
            <person name="Kuo A."/>
            <person name="Liang C."/>
            <person name="Lipzen A."/>
            <person name="Lutzoni F."/>
            <person name="Magnuson J."/>
            <person name="Mondo S."/>
            <person name="Nolan M."/>
            <person name="Ohm R."/>
            <person name="Pangilinan J."/>
            <person name="Park H.-J."/>
            <person name="Ramirez L."/>
            <person name="Alfaro M."/>
            <person name="Sun H."/>
            <person name="Tritt A."/>
            <person name="Yoshinaga Y."/>
            <person name="Zwiers L.-H."/>
            <person name="Turgeon B."/>
            <person name="Goodwin S."/>
            <person name="Spatafora J."/>
            <person name="Crous P."/>
            <person name="Grigoriev I."/>
        </authorList>
    </citation>
    <scope>NUCLEOTIDE SEQUENCE [LARGE SCALE GENOMIC DNA]</scope>
    <source>
        <strain evidence="2">CBS 304.66</strain>
    </source>
</reference>
<protein>
    <submittedName>
        <fullName evidence="1">Uncharacterized protein</fullName>
    </submittedName>
</protein>
<accession>A0A9P4MZP4</accession>
<dbReference type="AlphaFoldDB" id="A0A9P4MZP4"/>
<comment type="caution">
    <text evidence="1">The sequence shown here is derived from an EMBL/GenBank/DDBJ whole genome shotgun (WGS) entry which is preliminary data.</text>
</comment>